<dbReference type="EMBL" id="SLXL01000021">
    <property type="protein sequence ID" value="TCP20280.1"/>
    <property type="molecule type" value="Genomic_DNA"/>
</dbReference>
<gene>
    <name evidence="1" type="ORF">EV656_12114</name>
</gene>
<dbReference type="Proteomes" id="UP000295733">
    <property type="component" value="Unassembled WGS sequence"/>
</dbReference>
<evidence type="ECO:0008006" key="3">
    <source>
        <dbReference type="Google" id="ProtNLM"/>
    </source>
</evidence>
<accession>A0A4R2NG68</accession>
<name>A0A4R2NG68_RHOAD</name>
<sequence>MTHDLQFIDEKTTQSMPLDLAMSRLEHGEERQALLVSFTNPAIQAAAIKLVGLLQKQAPNRLRDLSEDRINAILDSLVALDPRAAAEARIDLRNAEKRKEFLDEFAVIDSARVHEISGNKGSNPSQTAAVWRKANRILGLPVGQRTVYPAFQFDEGGRPYPLMKRVLDALPDDMTPWQTAFWLVSPSSALDGGLPLDAIRRGDEQAVDAARNEASEIIG</sequence>
<reference evidence="1 2" key="1">
    <citation type="submission" date="2019-03" db="EMBL/GenBank/DDBJ databases">
        <title>Genomic Encyclopedia of Type Strains, Phase IV (KMG-IV): sequencing the most valuable type-strain genomes for metagenomic binning, comparative biology and taxonomic classification.</title>
        <authorList>
            <person name="Goeker M."/>
        </authorList>
    </citation>
    <scope>NUCLEOTIDE SEQUENCE [LARGE SCALE GENOMIC DNA]</scope>
    <source>
        <strain evidence="1 2">DSM 2781</strain>
    </source>
</reference>
<keyword evidence="2" id="KW-1185">Reference proteome</keyword>
<protein>
    <recommendedName>
        <fullName evidence="3">Antitoxin Xre/MbcA/ParS-like toxin-binding domain-containing protein</fullName>
    </recommendedName>
</protein>
<dbReference type="OrthoDB" id="111944at2"/>
<dbReference type="AlphaFoldDB" id="A0A4R2NG68"/>
<dbReference type="RefSeq" id="WP_132605723.1">
    <property type="nucleotide sequence ID" value="NZ_NRRP01000042.1"/>
</dbReference>
<organism evidence="1 2">
    <name type="scientific">Rhodovulum adriaticum</name>
    <name type="common">Rhodopseudomonas adriatica</name>
    <dbReference type="NCBI Taxonomy" id="35804"/>
    <lineage>
        <taxon>Bacteria</taxon>
        <taxon>Pseudomonadati</taxon>
        <taxon>Pseudomonadota</taxon>
        <taxon>Alphaproteobacteria</taxon>
        <taxon>Rhodobacterales</taxon>
        <taxon>Paracoccaceae</taxon>
        <taxon>Rhodovulum</taxon>
    </lineage>
</organism>
<evidence type="ECO:0000313" key="2">
    <source>
        <dbReference type="Proteomes" id="UP000295733"/>
    </source>
</evidence>
<proteinExistence type="predicted"/>
<evidence type="ECO:0000313" key="1">
    <source>
        <dbReference type="EMBL" id="TCP20280.1"/>
    </source>
</evidence>
<comment type="caution">
    <text evidence="1">The sequence shown here is derived from an EMBL/GenBank/DDBJ whole genome shotgun (WGS) entry which is preliminary data.</text>
</comment>